<dbReference type="Pfam" id="PF01494">
    <property type="entry name" value="FAD_binding_3"/>
    <property type="match status" value="1"/>
</dbReference>
<keyword evidence="1" id="KW-0285">Flavoprotein</keyword>
<dbReference type="SUPFAM" id="SSF51905">
    <property type="entry name" value="FAD/NAD(P)-binding domain"/>
    <property type="match status" value="1"/>
</dbReference>
<sequence>MSGLRVLIVGASIAGPTAAYWFAKAGASVTVIERFPHLRTNGQNIDIRGVGVTVMRRMPGMEPAVRSKLVPVQGITVIGPNGKSIGTITPTGNPDQQSLISEYEILRGDLSRILYDLSVKDHPNNVRYIFDETITAITQKSPGGSVMVEFANGHIPPTEFDLVVAADGATSRTRALALGCSVRDYMQPVNAWAAFFTVLQKDCSDLLEGSSLGHGYTAVGGRFVAIAPRTATQSVDPNNNEGGNRVTLMGIYPRSSPKPMASFREAVAHGETCIKKCIAEQFRGAGWKTDLVMDGMLDPARCSEFYAAEMVQLKPPTLFKGRIVLVGDAGYASGPTGMGTSLAMAGAYILAGEVISHWNKNENDSLDRGLKAYEERMRRIVDKMARIPPFIPGVLAPYTAWGLWLRNAVFRLGCWSKGALDVVRRVSSRATAFQALPARGKESDDVEFFPEYDFGEGDEDK</sequence>
<dbReference type="InterPro" id="IPR002938">
    <property type="entry name" value="FAD-bd"/>
</dbReference>
<evidence type="ECO:0000256" key="4">
    <source>
        <dbReference type="SAM" id="SignalP"/>
    </source>
</evidence>
<reference evidence="6" key="2">
    <citation type="submission" date="2023-05" db="EMBL/GenBank/DDBJ databases">
        <authorList>
            <consortium name="Lawrence Berkeley National Laboratory"/>
            <person name="Steindorff A."/>
            <person name="Hensen N."/>
            <person name="Bonometti L."/>
            <person name="Westerberg I."/>
            <person name="Brannstrom I.O."/>
            <person name="Guillou S."/>
            <person name="Cros-Aarteil S."/>
            <person name="Calhoun S."/>
            <person name="Haridas S."/>
            <person name="Kuo A."/>
            <person name="Mondo S."/>
            <person name="Pangilinan J."/>
            <person name="Riley R."/>
            <person name="Labutti K."/>
            <person name="Andreopoulos B."/>
            <person name="Lipzen A."/>
            <person name="Chen C."/>
            <person name="Yanf M."/>
            <person name="Daum C."/>
            <person name="Ng V."/>
            <person name="Clum A."/>
            <person name="Ohm R."/>
            <person name="Martin F."/>
            <person name="Silar P."/>
            <person name="Natvig D."/>
            <person name="Lalanne C."/>
            <person name="Gautier V."/>
            <person name="Ament-Velasquez S.L."/>
            <person name="Kruys A."/>
            <person name="Hutchinson M.I."/>
            <person name="Powell A.J."/>
            <person name="Barry K."/>
            <person name="Miller A.N."/>
            <person name="Grigoriev I.V."/>
            <person name="Debuchy R."/>
            <person name="Gladieux P."/>
            <person name="Thoren M.H."/>
            <person name="Johannesson H."/>
        </authorList>
    </citation>
    <scope>NUCLEOTIDE SEQUENCE</scope>
    <source>
        <strain evidence="6">PSN293</strain>
    </source>
</reference>
<keyword evidence="7" id="KW-1185">Reference proteome</keyword>
<organism evidence="6 7">
    <name type="scientific">Rhypophila decipiens</name>
    <dbReference type="NCBI Taxonomy" id="261697"/>
    <lineage>
        <taxon>Eukaryota</taxon>
        <taxon>Fungi</taxon>
        <taxon>Dikarya</taxon>
        <taxon>Ascomycota</taxon>
        <taxon>Pezizomycotina</taxon>
        <taxon>Sordariomycetes</taxon>
        <taxon>Sordariomycetidae</taxon>
        <taxon>Sordariales</taxon>
        <taxon>Naviculisporaceae</taxon>
        <taxon>Rhypophila</taxon>
    </lineage>
</organism>
<dbReference type="InterPro" id="IPR036188">
    <property type="entry name" value="FAD/NAD-bd_sf"/>
</dbReference>
<dbReference type="GO" id="GO:0016491">
    <property type="term" value="F:oxidoreductase activity"/>
    <property type="evidence" value="ECO:0007669"/>
    <property type="project" value="UniProtKB-KW"/>
</dbReference>
<comment type="caution">
    <text evidence="6">The sequence shown here is derived from an EMBL/GenBank/DDBJ whole genome shotgun (WGS) entry which is preliminary data.</text>
</comment>
<protein>
    <submittedName>
        <fullName evidence="6">Oxidoreductase</fullName>
    </submittedName>
</protein>
<evidence type="ECO:0000259" key="5">
    <source>
        <dbReference type="Pfam" id="PF01494"/>
    </source>
</evidence>
<dbReference type="AlphaFoldDB" id="A0AAN6XZS3"/>
<evidence type="ECO:0000313" key="7">
    <source>
        <dbReference type="Proteomes" id="UP001301769"/>
    </source>
</evidence>
<evidence type="ECO:0000256" key="2">
    <source>
        <dbReference type="ARBA" id="ARBA00022827"/>
    </source>
</evidence>
<gene>
    <name evidence="6" type="ORF">QBC37DRAFT_449311</name>
</gene>
<evidence type="ECO:0000256" key="3">
    <source>
        <dbReference type="ARBA" id="ARBA00023002"/>
    </source>
</evidence>
<dbReference type="Proteomes" id="UP001301769">
    <property type="component" value="Unassembled WGS sequence"/>
</dbReference>
<reference evidence="6" key="1">
    <citation type="journal article" date="2023" name="Mol. Phylogenet. Evol.">
        <title>Genome-scale phylogeny and comparative genomics of the fungal order Sordariales.</title>
        <authorList>
            <person name="Hensen N."/>
            <person name="Bonometti L."/>
            <person name="Westerberg I."/>
            <person name="Brannstrom I.O."/>
            <person name="Guillou S."/>
            <person name="Cros-Aarteil S."/>
            <person name="Calhoun S."/>
            <person name="Haridas S."/>
            <person name="Kuo A."/>
            <person name="Mondo S."/>
            <person name="Pangilinan J."/>
            <person name="Riley R."/>
            <person name="LaButti K."/>
            <person name="Andreopoulos B."/>
            <person name="Lipzen A."/>
            <person name="Chen C."/>
            <person name="Yan M."/>
            <person name="Daum C."/>
            <person name="Ng V."/>
            <person name="Clum A."/>
            <person name="Steindorff A."/>
            <person name="Ohm R.A."/>
            <person name="Martin F."/>
            <person name="Silar P."/>
            <person name="Natvig D.O."/>
            <person name="Lalanne C."/>
            <person name="Gautier V."/>
            <person name="Ament-Velasquez S.L."/>
            <person name="Kruys A."/>
            <person name="Hutchinson M.I."/>
            <person name="Powell A.J."/>
            <person name="Barry K."/>
            <person name="Miller A.N."/>
            <person name="Grigoriev I.V."/>
            <person name="Debuchy R."/>
            <person name="Gladieux P."/>
            <person name="Hiltunen Thoren M."/>
            <person name="Johannesson H."/>
        </authorList>
    </citation>
    <scope>NUCLEOTIDE SEQUENCE</scope>
    <source>
        <strain evidence="6">PSN293</strain>
    </source>
</reference>
<dbReference type="PANTHER" id="PTHR46865:SF2">
    <property type="entry name" value="MONOOXYGENASE"/>
    <property type="match status" value="1"/>
</dbReference>
<keyword evidence="3" id="KW-0560">Oxidoreductase</keyword>
<dbReference type="PRINTS" id="PR00420">
    <property type="entry name" value="RNGMNOXGNASE"/>
</dbReference>
<feature type="chain" id="PRO_5042971645" evidence="4">
    <location>
        <begin position="20"/>
        <end position="461"/>
    </location>
</feature>
<evidence type="ECO:0000313" key="6">
    <source>
        <dbReference type="EMBL" id="KAK4209959.1"/>
    </source>
</evidence>
<feature type="domain" description="FAD-binding" evidence="5">
    <location>
        <begin position="5"/>
        <end position="231"/>
    </location>
</feature>
<keyword evidence="4" id="KW-0732">Signal</keyword>
<proteinExistence type="predicted"/>
<dbReference type="GO" id="GO:0071949">
    <property type="term" value="F:FAD binding"/>
    <property type="evidence" value="ECO:0007669"/>
    <property type="project" value="InterPro"/>
</dbReference>
<dbReference type="InterPro" id="IPR051704">
    <property type="entry name" value="FAD_aromatic-hydroxylase"/>
</dbReference>
<feature type="signal peptide" evidence="4">
    <location>
        <begin position="1"/>
        <end position="19"/>
    </location>
</feature>
<dbReference type="Gene3D" id="3.50.50.60">
    <property type="entry name" value="FAD/NAD(P)-binding domain"/>
    <property type="match status" value="1"/>
</dbReference>
<accession>A0AAN6XZS3</accession>
<dbReference type="Gene3D" id="3.30.9.10">
    <property type="entry name" value="D-Amino Acid Oxidase, subunit A, domain 2"/>
    <property type="match status" value="1"/>
</dbReference>
<dbReference type="PANTHER" id="PTHR46865">
    <property type="entry name" value="OXIDOREDUCTASE-RELATED"/>
    <property type="match status" value="1"/>
</dbReference>
<dbReference type="EMBL" id="MU858189">
    <property type="protein sequence ID" value="KAK4209959.1"/>
    <property type="molecule type" value="Genomic_DNA"/>
</dbReference>
<keyword evidence="2" id="KW-0274">FAD</keyword>
<name>A0AAN6XZS3_9PEZI</name>
<evidence type="ECO:0000256" key="1">
    <source>
        <dbReference type="ARBA" id="ARBA00022630"/>
    </source>
</evidence>